<dbReference type="Proteomes" id="UP000183208">
    <property type="component" value="Unassembled WGS sequence"/>
</dbReference>
<evidence type="ECO:0000313" key="3">
    <source>
        <dbReference type="EMBL" id="SEE49322.1"/>
    </source>
</evidence>
<evidence type="ECO:0000256" key="1">
    <source>
        <dbReference type="SAM" id="Coils"/>
    </source>
</evidence>
<dbReference type="RefSeq" id="WP_074830298.1">
    <property type="nucleotide sequence ID" value="NZ_FNTI01000001.1"/>
</dbReference>
<protein>
    <submittedName>
        <fullName evidence="3">Uncharacterized protein</fullName>
    </submittedName>
</protein>
<dbReference type="OrthoDB" id="8253178at2"/>
<feature type="coiled-coil region" evidence="1">
    <location>
        <begin position="216"/>
        <end position="246"/>
    </location>
</feature>
<feature type="coiled-coil region" evidence="1">
    <location>
        <begin position="114"/>
        <end position="192"/>
    </location>
</feature>
<evidence type="ECO:0000313" key="4">
    <source>
        <dbReference type="Proteomes" id="UP000183208"/>
    </source>
</evidence>
<keyword evidence="2" id="KW-0812">Transmembrane</keyword>
<reference evidence="3 4" key="1">
    <citation type="submission" date="2016-10" db="EMBL/GenBank/DDBJ databases">
        <authorList>
            <person name="de Groot N.N."/>
        </authorList>
    </citation>
    <scope>NUCLEOTIDE SEQUENCE [LARGE SCALE GENOMIC DNA]</scope>
    <source>
        <strain evidence="3 4">GAS522</strain>
    </source>
</reference>
<keyword evidence="2" id="KW-1133">Transmembrane helix</keyword>
<sequence>MWLLFVFAWLALLAAIAIVTQQAFGYDLSRIWAHFLELPPGQRLAAAVIVVLALVLIGVSIFLSRRMSRQEDNLRLLRTRLKVARDDMVVAHGLQNHFGEVVQHLVDSNPQEALASLQKRLTETEQKVALQQSQDVATDIQEQLDDIRRRQQALRETVGEVAEKRRVTEPVFAEIKDRQRQLERSLSKLEVDDNKHNLADRLQEIGMEVLAIQKRLAVLQESLVALNRLKDDLDKTNAELGPLQAQGVGIYAVIDELRPAYETLSKRIDEFELKDGETISSHVEALSRSKMEIEQKVARLDDCFHILETLDLDFGELRQRQVHLERSIADVETDSNGKSLVDRQNALNEFILQARLRLSTLESSFTTLNRFKEELTKAQADLVPLQAPEFGIESLIGEVHTVREIVLKTLSEIEASGDNSLGSRLERLSSSKHEIDERLAQVFEHFSKLDSIRKDIGGIFMSIRSALMKVG</sequence>
<keyword evidence="2" id="KW-0472">Membrane</keyword>
<feature type="transmembrane region" description="Helical" evidence="2">
    <location>
        <begin position="44"/>
        <end position="63"/>
    </location>
</feature>
<keyword evidence="1" id="KW-0175">Coiled coil</keyword>
<dbReference type="EMBL" id="FNTI01000001">
    <property type="protein sequence ID" value="SEE49322.1"/>
    <property type="molecule type" value="Genomic_DNA"/>
</dbReference>
<evidence type="ECO:0000256" key="2">
    <source>
        <dbReference type="SAM" id="Phobius"/>
    </source>
</evidence>
<accession>A0A1M7JAX3</accession>
<organism evidence="3 4">
    <name type="scientific">Bradyrhizobium lablabi</name>
    <dbReference type="NCBI Taxonomy" id="722472"/>
    <lineage>
        <taxon>Bacteria</taxon>
        <taxon>Pseudomonadati</taxon>
        <taxon>Pseudomonadota</taxon>
        <taxon>Alphaproteobacteria</taxon>
        <taxon>Hyphomicrobiales</taxon>
        <taxon>Nitrobacteraceae</taxon>
        <taxon>Bradyrhizobium</taxon>
    </lineage>
</organism>
<proteinExistence type="predicted"/>
<name>A0A1M7JAX3_9BRAD</name>
<dbReference type="AlphaFoldDB" id="A0A1M7JAX3"/>
<gene>
    <name evidence="3" type="ORF">SAMN05444171_7722</name>
</gene>